<dbReference type="EMBL" id="KZ772816">
    <property type="protein sequence ID" value="PTQ29231.1"/>
    <property type="molecule type" value="Genomic_DNA"/>
</dbReference>
<organism evidence="2 3">
    <name type="scientific">Marchantia polymorpha</name>
    <name type="common">Common liverwort</name>
    <name type="synonym">Marchantia aquatica</name>
    <dbReference type="NCBI Taxonomy" id="3197"/>
    <lineage>
        <taxon>Eukaryota</taxon>
        <taxon>Viridiplantae</taxon>
        <taxon>Streptophyta</taxon>
        <taxon>Embryophyta</taxon>
        <taxon>Marchantiophyta</taxon>
        <taxon>Marchantiopsida</taxon>
        <taxon>Marchantiidae</taxon>
        <taxon>Marchantiales</taxon>
        <taxon>Marchantiaceae</taxon>
        <taxon>Marchantia</taxon>
    </lineage>
</organism>
<sequence length="135" mass="15522">MHERLGESSTIVSLLWRSLLLLRLFFGPRRPISPFPPLLLCLPLSEAHPILSRSFASIPLLFSQISALCFLPCPCYTFHRFLPSLHLFPPLKVRNFPMLCVYRSIRETLHGRAVIRRKDLGLIISSITNRLECLL</sequence>
<dbReference type="AlphaFoldDB" id="A0A2R6W5U8"/>
<gene>
    <name evidence="2" type="ORF">MARPO_0146s0046</name>
</gene>
<protein>
    <submittedName>
        <fullName evidence="2">Uncharacterized protein</fullName>
    </submittedName>
</protein>
<accession>A0A2R6W5U8</accession>
<reference evidence="3" key="1">
    <citation type="journal article" date="2017" name="Cell">
        <title>Insights into land plant evolution garnered from the Marchantia polymorpha genome.</title>
        <authorList>
            <person name="Bowman J.L."/>
            <person name="Kohchi T."/>
            <person name="Yamato K.T."/>
            <person name="Jenkins J."/>
            <person name="Shu S."/>
            <person name="Ishizaki K."/>
            <person name="Yamaoka S."/>
            <person name="Nishihama R."/>
            <person name="Nakamura Y."/>
            <person name="Berger F."/>
            <person name="Adam C."/>
            <person name="Aki S.S."/>
            <person name="Althoff F."/>
            <person name="Araki T."/>
            <person name="Arteaga-Vazquez M.A."/>
            <person name="Balasubrmanian S."/>
            <person name="Barry K."/>
            <person name="Bauer D."/>
            <person name="Boehm C.R."/>
            <person name="Briginshaw L."/>
            <person name="Caballero-Perez J."/>
            <person name="Catarino B."/>
            <person name="Chen F."/>
            <person name="Chiyoda S."/>
            <person name="Chovatia M."/>
            <person name="Davies K.M."/>
            <person name="Delmans M."/>
            <person name="Demura T."/>
            <person name="Dierschke T."/>
            <person name="Dolan L."/>
            <person name="Dorantes-Acosta A.E."/>
            <person name="Eklund D.M."/>
            <person name="Florent S.N."/>
            <person name="Flores-Sandoval E."/>
            <person name="Fujiyama A."/>
            <person name="Fukuzawa H."/>
            <person name="Galik B."/>
            <person name="Grimanelli D."/>
            <person name="Grimwood J."/>
            <person name="Grossniklaus U."/>
            <person name="Hamada T."/>
            <person name="Haseloff J."/>
            <person name="Hetherington A.J."/>
            <person name="Higo A."/>
            <person name="Hirakawa Y."/>
            <person name="Hundley H.N."/>
            <person name="Ikeda Y."/>
            <person name="Inoue K."/>
            <person name="Inoue S.I."/>
            <person name="Ishida S."/>
            <person name="Jia Q."/>
            <person name="Kakita M."/>
            <person name="Kanazawa T."/>
            <person name="Kawai Y."/>
            <person name="Kawashima T."/>
            <person name="Kennedy M."/>
            <person name="Kinose K."/>
            <person name="Kinoshita T."/>
            <person name="Kohara Y."/>
            <person name="Koide E."/>
            <person name="Komatsu K."/>
            <person name="Kopischke S."/>
            <person name="Kubo M."/>
            <person name="Kyozuka J."/>
            <person name="Lagercrantz U."/>
            <person name="Lin S.S."/>
            <person name="Lindquist E."/>
            <person name="Lipzen A.M."/>
            <person name="Lu C.W."/>
            <person name="De Luna E."/>
            <person name="Martienssen R.A."/>
            <person name="Minamino N."/>
            <person name="Mizutani M."/>
            <person name="Mizutani M."/>
            <person name="Mochizuki N."/>
            <person name="Monte I."/>
            <person name="Mosher R."/>
            <person name="Nagasaki H."/>
            <person name="Nakagami H."/>
            <person name="Naramoto S."/>
            <person name="Nishitani K."/>
            <person name="Ohtani M."/>
            <person name="Okamoto T."/>
            <person name="Okumura M."/>
            <person name="Phillips J."/>
            <person name="Pollak B."/>
            <person name="Reinders A."/>
            <person name="Rovekamp M."/>
            <person name="Sano R."/>
            <person name="Sawa S."/>
            <person name="Schmid M.W."/>
            <person name="Shirakawa M."/>
            <person name="Solano R."/>
            <person name="Spunde A."/>
            <person name="Suetsugu N."/>
            <person name="Sugano S."/>
            <person name="Sugiyama A."/>
            <person name="Sun R."/>
            <person name="Suzuki Y."/>
            <person name="Takenaka M."/>
            <person name="Takezawa D."/>
            <person name="Tomogane H."/>
            <person name="Tsuzuki M."/>
            <person name="Ueda T."/>
            <person name="Umeda M."/>
            <person name="Ward J.M."/>
            <person name="Watanabe Y."/>
            <person name="Yazaki K."/>
            <person name="Yokoyama R."/>
            <person name="Yoshitake Y."/>
            <person name="Yotsui I."/>
            <person name="Zachgo S."/>
            <person name="Schmutz J."/>
        </authorList>
    </citation>
    <scope>NUCLEOTIDE SEQUENCE [LARGE SCALE GENOMIC DNA]</scope>
    <source>
        <strain evidence="3">Tak-1</strain>
    </source>
</reference>
<dbReference type="Proteomes" id="UP000244005">
    <property type="component" value="Unassembled WGS sequence"/>
</dbReference>
<name>A0A2R6W5U8_MARPO</name>
<keyword evidence="3" id="KW-1185">Reference proteome</keyword>
<keyword evidence="1" id="KW-0732">Signal</keyword>
<evidence type="ECO:0000313" key="3">
    <source>
        <dbReference type="Proteomes" id="UP000244005"/>
    </source>
</evidence>
<feature type="chain" id="PRO_5015340885" evidence="1">
    <location>
        <begin position="35"/>
        <end position="135"/>
    </location>
</feature>
<evidence type="ECO:0000256" key="1">
    <source>
        <dbReference type="SAM" id="SignalP"/>
    </source>
</evidence>
<proteinExistence type="predicted"/>
<feature type="signal peptide" evidence="1">
    <location>
        <begin position="1"/>
        <end position="34"/>
    </location>
</feature>
<evidence type="ECO:0000313" key="2">
    <source>
        <dbReference type="EMBL" id="PTQ29231.1"/>
    </source>
</evidence>